<evidence type="ECO:0000256" key="3">
    <source>
        <dbReference type="ARBA" id="ARBA00022989"/>
    </source>
</evidence>
<proteinExistence type="predicted"/>
<dbReference type="Proteomes" id="UP000318380">
    <property type="component" value="Unassembled WGS sequence"/>
</dbReference>
<dbReference type="GO" id="GO:0030416">
    <property type="term" value="P:methylamine metabolic process"/>
    <property type="evidence" value="ECO:0007669"/>
    <property type="project" value="InterPro"/>
</dbReference>
<feature type="domain" description="Methylamine utilisation protein MauE" evidence="6">
    <location>
        <begin position="1"/>
        <end position="131"/>
    </location>
</feature>
<reference evidence="7 8" key="1">
    <citation type="submission" date="2019-06" db="EMBL/GenBank/DDBJ databases">
        <title>Sequencing the genomes of 1000 actinobacteria strains.</title>
        <authorList>
            <person name="Klenk H.-P."/>
        </authorList>
    </citation>
    <scope>NUCLEOTIDE SEQUENCE [LARGE SCALE GENOMIC DNA]</scope>
    <source>
        <strain evidence="7 8">DSM 24683</strain>
    </source>
</reference>
<comment type="caution">
    <text evidence="7">The sequence shown here is derived from an EMBL/GenBank/DDBJ whole genome shotgun (WGS) entry which is preliminary data.</text>
</comment>
<dbReference type="AlphaFoldDB" id="A0A561BUR1"/>
<evidence type="ECO:0000313" key="7">
    <source>
        <dbReference type="EMBL" id="TWD82533.1"/>
    </source>
</evidence>
<sequence length="175" mass="18023">MAYVGFTCGLVLLIIMLASCLSKLWAGSFADFAASVAAVRLVPRESVRGVAIAVVIAEGLAVVLLAVGPLRTLGLAYTAVLLVGFTVVQVVVLRRGERVACRCFGASSAPISRAHVVRNLLMLAVGGIGLLAPESATGDPAGIPLAALVAVVVALLLIRFDDLVSLVAPRPRPRS</sequence>
<evidence type="ECO:0000256" key="5">
    <source>
        <dbReference type="SAM" id="Phobius"/>
    </source>
</evidence>
<dbReference type="RefSeq" id="WP_145808190.1">
    <property type="nucleotide sequence ID" value="NZ_VIVK01000001.1"/>
</dbReference>
<dbReference type="InterPro" id="IPR009908">
    <property type="entry name" value="Methylamine_util_MauE"/>
</dbReference>
<evidence type="ECO:0000256" key="4">
    <source>
        <dbReference type="ARBA" id="ARBA00023136"/>
    </source>
</evidence>
<feature type="transmembrane region" description="Helical" evidence="5">
    <location>
        <begin position="47"/>
        <end position="68"/>
    </location>
</feature>
<evidence type="ECO:0000256" key="2">
    <source>
        <dbReference type="ARBA" id="ARBA00022692"/>
    </source>
</evidence>
<keyword evidence="4 5" id="KW-0472">Membrane</keyword>
<accession>A0A561BUR1</accession>
<gene>
    <name evidence="7" type="ORF">FB561_3666</name>
</gene>
<feature type="transmembrane region" description="Helical" evidence="5">
    <location>
        <begin position="114"/>
        <end position="133"/>
    </location>
</feature>
<keyword evidence="3 5" id="KW-1133">Transmembrane helix</keyword>
<keyword evidence="2 5" id="KW-0812">Transmembrane</keyword>
<keyword evidence="8" id="KW-1185">Reference proteome</keyword>
<evidence type="ECO:0000259" key="6">
    <source>
        <dbReference type="Pfam" id="PF07291"/>
    </source>
</evidence>
<organism evidence="7 8">
    <name type="scientific">Kribbella amoyensis</name>
    <dbReference type="NCBI Taxonomy" id="996641"/>
    <lineage>
        <taxon>Bacteria</taxon>
        <taxon>Bacillati</taxon>
        <taxon>Actinomycetota</taxon>
        <taxon>Actinomycetes</taxon>
        <taxon>Propionibacteriales</taxon>
        <taxon>Kribbellaceae</taxon>
        <taxon>Kribbella</taxon>
    </lineage>
</organism>
<feature type="transmembrane region" description="Helical" evidence="5">
    <location>
        <begin position="145"/>
        <end position="168"/>
    </location>
</feature>
<name>A0A561BUR1_9ACTN</name>
<feature type="transmembrane region" description="Helical" evidence="5">
    <location>
        <begin position="6"/>
        <end position="26"/>
    </location>
</feature>
<dbReference type="GO" id="GO:0016020">
    <property type="term" value="C:membrane"/>
    <property type="evidence" value="ECO:0007669"/>
    <property type="project" value="UniProtKB-SubCell"/>
</dbReference>
<dbReference type="UniPathway" id="UPA00895"/>
<evidence type="ECO:0000256" key="1">
    <source>
        <dbReference type="ARBA" id="ARBA00004141"/>
    </source>
</evidence>
<feature type="transmembrane region" description="Helical" evidence="5">
    <location>
        <begin position="74"/>
        <end position="93"/>
    </location>
</feature>
<protein>
    <submittedName>
        <fullName evidence="7">Methylamine utilization protein MauE</fullName>
    </submittedName>
</protein>
<dbReference type="OrthoDB" id="3479832at2"/>
<evidence type="ECO:0000313" key="8">
    <source>
        <dbReference type="Proteomes" id="UP000318380"/>
    </source>
</evidence>
<comment type="subcellular location">
    <subcellularLocation>
        <location evidence="1">Membrane</location>
        <topology evidence="1">Multi-pass membrane protein</topology>
    </subcellularLocation>
</comment>
<dbReference type="Pfam" id="PF07291">
    <property type="entry name" value="MauE"/>
    <property type="match status" value="1"/>
</dbReference>
<dbReference type="EMBL" id="VIVK01000001">
    <property type="protein sequence ID" value="TWD82533.1"/>
    <property type="molecule type" value="Genomic_DNA"/>
</dbReference>